<dbReference type="EMBL" id="POUW01000003">
    <property type="protein sequence ID" value="PNG06003.1"/>
    <property type="molecule type" value="Genomic_DNA"/>
</dbReference>
<dbReference type="PROSITE" id="PS01047">
    <property type="entry name" value="HMA_1"/>
    <property type="match status" value="1"/>
</dbReference>
<evidence type="ECO:0000256" key="1">
    <source>
        <dbReference type="ARBA" id="ARBA00022723"/>
    </source>
</evidence>
<dbReference type="Gene3D" id="3.30.70.100">
    <property type="match status" value="1"/>
</dbReference>
<dbReference type="PROSITE" id="PS50846">
    <property type="entry name" value="HMA_2"/>
    <property type="match status" value="1"/>
</dbReference>
<keyword evidence="1" id="KW-0479">Metal-binding</keyword>
<gene>
    <name evidence="3" type="ORF">CXL00_09245</name>
</gene>
<evidence type="ECO:0000313" key="3">
    <source>
        <dbReference type="EMBL" id="PNG06003.1"/>
    </source>
</evidence>
<sequence>MQTFQVKGMTCAHCERAVTQAIQARDGDAKVEVDLGAGVVRVDGRLDEATIREAIEEEGYEVQ</sequence>
<dbReference type="InterPro" id="IPR017969">
    <property type="entry name" value="Heavy-metal-associated_CS"/>
</dbReference>
<evidence type="ECO:0000259" key="2">
    <source>
        <dbReference type="PROSITE" id="PS50846"/>
    </source>
</evidence>
<dbReference type="SUPFAM" id="SSF55008">
    <property type="entry name" value="HMA, heavy metal-associated domain"/>
    <property type="match status" value="1"/>
</dbReference>
<feature type="domain" description="HMA" evidence="2">
    <location>
        <begin position="1"/>
        <end position="63"/>
    </location>
</feature>
<dbReference type="CDD" id="cd00371">
    <property type="entry name" value="HMA"/>
    <property type="match status" value="1"/>
</dbReference>
<dbReference type="OrthoDB" id="9814359at2"/>
<dbReference type="InterPro" id="IPR006121">
    <property type="entry name" value="HMA_dom"/>
</dbReference>
<proteinExistence type="predicted"/>
<dbReference type="RefSeq" id="WP_021206387.1">
    <property type="nucleotide sequence ID" value="NZ_CP073105.1"/>
</dbReference>
<name>A0A2N8SU54_STUST</name>
<accession>A0A2N8SU54</accession>
<evidence type="ECO:0000313" key="4">
    <source>
        <dbReference type="Proteomes" id="UP000235897"/>
    </source>
</evidence>
<comment type="caution">
    <text evidence="3">The sequence shown here is derived from an EMBL/GenBank/DDBJ whole genome shotgun (WGS) entry which is preliminary data.</text>
</comment>
<organism evidence="3 4">
    <name type="scientific">Stutzerimonas stutzeri</name>
    <name type="common">Pseudomonas stutzeri</name>
    <dbReference type="NCBI Taxonomy" id="316"/>
    <lineage>
        <taxon>Bacteria</taxon>
        <taxon>Pseudomonadati</taxon>
        <taxon>Pseudomonadota</taxon>
        <taxon>Gammaproteobacteria</taxon>
        <taxon>Pseudomonadales</taxon>
        <taxon>Pseudomonadaceae</taxon>
        <taxon>Stutzerimonas</taxon>
    </lineage>
</organism>
<dbReference type="Proteomes" id="UP000235897">
    <property type="component" value="Unassembled WGS sequence"/>
</dbReference>
<reference evidence="3 4" key="1">
    <citation type="submission" date="2018-01" db="EMBL/GenBank/DDBJ databases">
        <title>Denitrification phenotypes of diverse strains of Pseudomonas stutzeri.</title>
        <authorList>
            <person name="Milligan D.A."/>
            <person name="Bergaust L."/>
            <person name="Bakken L.R."/>
            <person name="Frostegard A."/>
        </authorList>
    </citation>
    <scope>NUCLEOTIDE SEQUENCE [LARGE SCALE GENOMIC DNA]</scope>
    <source>
        <strain evidence="3 4">28a3</strain>
    </source>
</reference>
<dbReference type="GO" id="GO:0046872">
    <property type="term" value="F:metal ion binding"/>
    <property type="evidence" value="ECO:0007669"/>
    <property type="project" value="UniProtKB-KW"/>
</dbReference>
<dbReference type="InterPro" id="IPR036163">
    <property type="entry name" value="HMA_dom_sf"/>
</dbReference>
<protein>
    <submittedName>
        <fullName evidence="3">Copper chaperone</fullName>
    </submittedName>
</protein>
<dbReference type="AlphaFoldDB" id="A0A2N8SU54"/>
<dbReference type="Pfam" id="PF00403">
    <property type="entry name" value="HMA"/>
    <property type="match status" value="1"/>
</dbReference>